<keyword evidence="5" id="KW-0443">Lipid metabolism</keyword>
<organism evidence="13 14">
    <name type="scientific">Littorina saxatilis</name>
    <dbReference type="NCBI Taxonomy" id="31220"/>
    <lineage>
        <taxon>Eukaryota</taxon>
        <taxon>Metazoa</taxon>
        <taxon>Spiralia</taxon>
        <taxon>Lophotrochozoa</taxon>
        <taxon>Mollusca</taxon>
        <taxon>Gastropoda</taxon>
        <taxon>Caenogastropoda</taxon>
        <taxon>Littorinimorpha</taxon>
        <taxon>Littorinoidea</taxon>
        <taxon>Littorinidae</taxon>
        <taxon>Littorina</taxon>
    </lineage>
</organism>
<dbReference type="PANTHER" id="PTHR11452:SF14">
    <property type="entry name" value="ALPHA-GALACTOSIDASE A"/>
    <property type="match status" value="1"/>
</dbReference>
<evidence type="ECO:0000313" key="13">
    <source>
        <dbReference type="EMBL" id="KAK7097796.1"/>
    </source>
</evidence>
<evidence type="ECO:0000259" key="12">
    <source>
        <dbReference type="Pfam" id="PF17450"/>
    </source>
</evidence>
<dbReference type="FunFam" id="3.20.20.70:FF:000197">
    <property type="entry name" value="Alpha-galactosidase"/>
    <property type="match status" value="1"/>
</dbReference>
<feature type="signal peptide" evidence="11">
    <location>
        <begin position="1"/>
        <end position="19"/>
    </location>
</feature>
<evidence type="ECO:0000256" key="10">
    <source>
        <dbReference type="RuleBase" id="RU361168"/>
    </source>
</evidence>
<dbReference type="Pfam" id="PF17450">
    <property type="entry name" value="Melibiase_2_C"/>
    <property type="match status" value="1"/>
</dbReference>
<dbReference type="PROSITE" id="PS00512">
    <property type="entry name" value="ALPHA_GALACTOSIDASE"/>
    <property type="match status" value="1"/>
</dbReference>
<dbReference type="GO" id="GO:0005764">
    <property type="term" value="C:lysosome"/>
    <property type="evidence" value="ECO:0007669"/>
    <property type="project" value="UniProtKB-SubCell"/>
</dbReference>
<dbReference type="InterPro" id="IPR013785">
    <property type="entry name" value="Aldolase_TIM"/>
</dbReference>
<dbReference type="EMBL" id="JBAMIC010000013">
    <property type="protein sequence ID" value="KAK7097796.1"/>
    <property type="molecule type" value="Genomic_DNA"/>
</dbReference>
<dbReference type="InterPro" id="IPR000111">
    <property type="entry name" value="Glyco_hydro_27/36_CS"/>
</dbReference>
<evidence type="ECO:0000256" key="9">
    <source>
        <dbReference type="ARBA" id="ARBA00023295"/>
    </source>
</evidence>
<keyword evidence="9 10" id="KW-0326">Glycosidase</keyword>
<gene>
    <name evidence="13" type="ORF">V1264_004724</name>
</gene>
<dbReference type="GO" id="GO:0016139">
    <property type="term" value="P:glycoside catabolic process"/>
    <property type="evidence" value="ECO:0007669"/>
    <property type="project" value="TreeGrafter"/>
</dbReference>
<dbReference type="InterPro" id="IPR013780">
    <property type="entry name" value="Glyco_hydro_b"/>
</dbReference>
<dbReference type="EC" id="3.2.1.-" evidence="10"/>
<dbReference type="Pfam" id="PF16499">
    <property type="entry name" value="Melibiase_2"/>
    <property type="match status" value="1"/>
</dbReference>
<evidence type="ECO:0000256" key="2">
    <source>
        <dbReference type="ARBA" id="ARBA00009743"/>
    </source>
</evidence>
<evidence type="ECO:0000256" key="11">
    <source>
        <dbReference type="SAM" id="SignalP"/>
    </source>
</evidence>
<evidence type="ECO:0000256" key="4">
    <source>
        <dbReference type="ARBA" id="ARBA00022801"/>
    </source>
</evidence>
<accession>A0AAN9B218</accession>
<dbReference type="InterPro" id="IPR017853">
    <property type="entry name" value="GH"/>
</dbReference>
<evidence type="ECO:0000313" key="14">
    <source>
        <dbReference type="Proteomes" id="UP001374579"/>
    </source>
</evidence>
<evidence type="ECO:0000256" key="8">
    <source>
        <dbReference type="ARBA" id="ARBA00023228"/>
    </source>
</evidence>
<dbReference type="GO" id="GO:0009311">
    <property type="term" value="P:oligosaccharide metabolic process"/>
    <property type="evidence" value="ECO:0007669"/>
    <property type="project" value="TreeGrafter"/>
</dbReference>
<proteinExistence type="inferred from homology"/>
<name>A0AAN9B218_9CAEN</name>
<dbReference type="AlphaFoldDB" id="A0AAN9B218"/>
<evidence type="ECO:0000256" key="1">
    <source>
        <dbReference type="ARBA" id="ARBA00004371"/>
    </source>
</evidence>
<dbReference type="GO" id="GO:0006629">
    <property type="term" value="P:lipid metabolic process"/>
    <property type="evidence" value="ECO:0007669"/>
    <property type="project" value="UniProtKB-KW"/>
</dbReference>
<dbReference type="SUPFAM" id="SSF51011">
    <property type="entry name" value="Glycosyl hydrolase domain"/>
    <property type="match status" value="1"/>
</dbReference>
<keyword evidence="11" id="KW-0732">Signal</keyword>
<protein>
    <recommendedName>
        <fullName evidence="10">Alpha-galactosidase</fullName>
        <ecNumber evidence="10">3.2.1.-</ecNumber>
    </recommendedName>
</protein>
<comment type="subcellular location">
    <subcellularLocation>
        <location evidence="1">Lysosome</location>
    </subcellularLocation>
</comment>
<sequence length="404" mass="45487">MDKMLLLLFLGLAAEICSGLDNGLARTPPMGWLSWERFRCETDCTTFPDSCISEKLYMAMADKMVELNLKAYGYEYVNIDDCWPAKERDPETGKLVADPDRFPSGISALADYMHARGLKLGIYEDFGVQTCAKYPGSEFYMEIDANTFAEWKVDMVKFDGCNSDPNDSPYGYPTMQFYMNKTGHPMLYSCEWPLYESKKHDYPLIRKTCNMWRNYGDVTDSWESVTSIIHYFGNNPQNFSTFTGPGGWADPDMLVVGDFGLSYYQQKAQFGMWAMFAAPIFMSVDLRTITQEALAILKSKDVIAINQDPLGIQALRLYAVPNSISVWVKPLVDNSTAIAFLNENNEGRPTQLKTTLSDIGLKNSNGYNITELFDGKAMGMYKPTSPFDVLVDPTGILLLKAVPM</sequence>
<keyword evidence="4 10" id="KW-0378">Hydrolase</keyword>
<comment type="subunit">
    <text evidence="3 10">Homodimer.</text>
</comment>
<comment type="caution">
    <text evidence="13">The sequence shown here is derived from an EMBL/GenBank/DDBJ whole genome shotgun (WGS) entry which is preliminary data.</text>
</comment>
<evidence type="ECO:0000256" key="5">
    <source>
        <dbReference type="ARBA" id="ARBA00023098"/>
    </source>
</evidence>
<keyword evidence="14" id="KW-1185">Reference proteome</keyword>
<dbReference type="InterPro" id="IPR035373">
    <property type="entry name" value="Melibiase/NAGA_C"/>
</dbReference>
<evidence type="ECO:0000256" key="6">
    <source>
        <dbReference type="ARBA" id="ARBA00023157"/>
    </source>
</evidence>
<dbReference type="GO" id="GO:0004557">
    <property type="term" value="F:alpha-galactosidase activity"/>
    <property type="evidence" value="ECO:0007669"/>
    <property type="project" value="TreeGrafter"/>
</dbReference>
<keyword evidence="6 10" id="KW-1015">Disulfide bond</keyword>
<dbReference type="SUPFAM" id="SSF51445">
    <property type="entry name" value="(Trans)glycosidases"/>
    <property type="match status" value="1"/>
</dbReference>
<feature type="chain" id="PRO_5042888750" description="Alpha-galactosidase" evidence="11">
    <location>
        <begin position="20"/>
        <end position="404"/>
    </location>
</feature>
<evidence type="ECO:0000256" key="7">
    <source>
        <dbReference type="ARBA" id="ARBA00023180"/>
    </source>
</evidence>
<dbReference type="CDD" id="cd14792">
    <property type="entry name" value="GH27"/>
    <property type="match status" value="1"/>
</dbReference>
<keyword evidence="8" id="KW-0458">Lysosome</keyword>
<dbReference type="PANTHER" id="PTHR11452">
    <property type="entry name" value="ALPHA-GALACTOSIDASE/ALPHA-N-ACETYLGALACTOSAMINIDASE"/>
    <property type="match status" value="1"/>
</dbReference>
<comment type="similarity">
    <text evidence="2 10">Belongs to the glycosyl hydrolase 27 family.</text>
</comment>
<dbReference type="InterPro" id="IPR002241">
    <property type="entry name" value="Glyco_hydro_27"/>
</dbReference>
<keyword evidence="7" id="KW-0325">Glycoprotein</keyword>
<feature type="domain" description="Alpha galactosidase A C-terminal" evidence="12">
    <location>
        <begin position="311"/>
        <end position="395"/>
    </location>
</feature>
<dbReference type="Gene3D" id="2.60.40.1180">
    <property type="entry name" value="Golgi alpha-mannosidase II"/>
    <property type="match status" value="1"/>
</dbReference>
<dbReference type="Gene3D" id="3.20.20.70">
    <property type="entry name" value="Aldolase class I"/>
    <property type="match status" value="1"/>
</dbReference>
<reference evidence="13 14" key="1">
    <citation type="submission" date="2024-02" db="EMBL/GenBank/DDBJ databases">
        <title>Chromosome-scale genome assembly of the rough periwinkle Littorina saxatilis.</title>
        <authorList>
            <person name="De Jode A."/>
            <person name="Faria R."/>
            <person name="Formenti G."/>
            <person name="Sims Y."/>
            <person name="Smith T.P."/>
            <person name="Tracey A."/>
            <person name="Wood J.M.D."/>
            <person name="Zagrodzka Z.B."/>
            <person name="Johannesson K."/>
            <person name="Butlin R.K."/>
            <person name="Leder E.H."/>
        </authorList>
    </citation>
    <scope>NUCLEOTIDE SEQUENCE [LARGE SCALE GENOMIC DNA]</scope>
    <source>
        <strain evidence="13">Snail1</strain>
        <tissue evidence="13">Muscle</tissue>
    </source>
</reference>
<dbReference type="Proteomes" id="UP001374579">
    <property type="component" value="Unassembled WGS sequence"/>
</dbReference>
<dbReference type="PRINTS" id="PR00740">
    <property type="entry name" value="GLHYDRLASE27"/>
</dbReference>
<evidence type="ECO:0000256" key="3">
    <source>
        <dbReference type="ARBA" id="ARBA00011738"/>
    </source>
</evidence>